<feature type="transmembrane region" description="Helical" evidence="1">
    <location>
        <begin position="42"/>
        <end position="62"/>
    </location>
</feature>
<name>A0A9N9WR11_9DIPT</name>
<evidence type="ECO:0000313" key="3">
    <source>
        <dbReference type="EMBL" id="CAG9805602.1"/>
    </source>
</evidence>
<dbReference type="InterPro" id="IPR028036">
    <property type="entry name" value="DMAC1-like_dom"/>
</dbReference>
<organism evidence="3 4">
    <name type="scientific">Chironomus riparius</name>
    <dbReference type="NCBI Taxonomy" id="315576"/>
    <lineage>
        <taxon>Eukaryota</taxon>
        <taxon>Metazoa</taxon>
        <taxon>Ecdysozoa</taxon>
        <taxon>Arthropoda</taxon>
        <taxon>Hexapoda</taxon>
        <taxon>Insecta</taxon>
        <taxon>Pterygota</taxon>
        <taxon>Neoptera</taxon>
        <taxon>Endopterygota</taxon>
        <taxon>Diptera</taxon>
        <taxon>Nematocera</taxon>
        <taxon>Chironomoidea</taxon>
        <taxon>Chironomidae</taxon>
        <taxon>Chironominae</taxon>
        <taxon>Chironomus</taxon>
    </lineage>
</organism>
<reference evidence="3" key="2">
    <citation type="submission" date="2022-10" db="EMBL/GenBank/DDBJ databases">
        <authorList>
            <consortium name="ENA_rothamsted_submissions"/>
            <consortium name="culmorum"/>
            <person name="King R."/>
        </authorList>
    </citation>
    <scope>NUCLEOTIDE SEQUENCE</scope>
</reference>
<sequence>MTAEQNDNDCLGCRLASAGGLYIASVYIYRQSLGKTRLNRNGMILISTAFGLAGTVRLFNLYPKRKQQARVNIRNDDS</sequence>
<dbReference type="Proteomes" id="UP001153620">
    <property type="component" value="Chromosome 2"/>
</dbReference>
<evidence type="ECO:0000313" key="4">
    <source>
        <dbReference type="Proteomes" id="UP001153620"/>
    </source>
</evidence>
<dbReference type="OrthoDB" id="6340866at2759"/>
<reference evidence="3" key="1">
    <citation type="submission" date="2022-01" db="EMBL/GenBank/DDBJ databases">
        <authorList>
            <person name="King R."/>
        </authorList>
    </citation>
    <scope>NUCLEOTIDE SEQUENCE</scope>
</reference>
<gene>
    <name evidence="3" type="ORF">CHIRRI_LOCUS8471</name>
</gene>
<evidence type="ECO:0000256" key="1">
    <source>
        <dbReference type="SAM" id="Phobius"/>
    </source>
</evidence>
<dbReference type="EMBL" id="OU895878">
    <property type="protein sequence ID" value="CAG9805602.1"/>
    <property type="molecule type" value="Genomic_DNA"/>
</dbReference>
<keyword evidence="1" id="KW-1133">Transmembrane helix</keyword>
<dbReference type="Pfam" id="PF15055">
    <property type="entry name" value="DMAC1_Dmo2"/>
    <property type="match status" value="1"/>
</dbReference>
<evidence type="ECO:0000259" key="2">
    <source>
        <dbReference type="Pfam" id="PF15055"/>
    </source>
</evidence>
<feature type="domain" description="Distal membrane-arm assembly complex protein 1-like" evidence="2">
    <location>
        <begin position="9"/>
        <end position="54"/>
    </location>
</feature>
<feature type="transmembrane region" description="Helical" evidence="1">
    <location>
        <begin position="12"/>
        <end position="30"/>
    </location>
</feature>
<keyword evidence="1" id="KW-0472">Membrane</keyword>
<accession>A0A9N9WR11</accession>
<proteinExistence type="predicted"/>
<protein>
    <recommendedName>
        <fullName evidence="2">Distal membrane-arm assembly complex protein 1-like domain-containing protein</fullName>
    </recommendedName>
</protein>
<keyword evidence="4" id="KW-1185">Reference proteome</keyword>
<keyword evidence="1" id="KW-0812">Transmembrane</keyword>
<dbReference type="AlphaFoldDB" id="A0A9N9WR11"/>